<organism evidence="1 2">
    <name type="scientific">Dictyobacter alpinus</name>
    <dbReference type="NCBI Taxonomy" id="2014873"/>
    <lineage>
        <taxon>Bacteria</taxon>
        <taxon>Bacillati</taxon>
        <taxon>Chloroflexota</taxon>
        <taxon>Ktedonobacteria</taxon>
        <taxon>Ktedonobacterales</taxon>
        <taxon>Dictyobacteraceae</taxon>
        <taxon>Dictyobacter</taxon>
    </lineage>
</organism>
<evidence type="ECO:0000313" key="2">
    <source>
        <dbReference type="Proteomes" id="UP000287171"/>
    </source>
</evidence>
<sequence>MHGMRRRLGQPVNQYSHEYHLSRTVQCVECGVELHKDHHFVLRGRRCVGCWQRSEVSECGVVVYTASH</sequence>
<keyword evidence="2" id="KW-1185">Reference proteome</keyword>
<dbReference type="AlphaFoldDB" id="A0A402B9Z9"/>
<accession>A0A402B9Z9</accession>
<name>A0A402B9Z9_9CHLR</name>
<comment type="caution">
    <text evidence="1">The sequence shown here is derived from an EMBL/GenBank/DDBJ whole genome shotgun (WGS) entry which is preliminary data.</text>
</comment>
<dbReference type="EMBL" id="BIFT01000001">
    <property type="protein sequence ID" value="GCE28137.1"/>
    <property type="molecule type" value="Genomic_DNA"/>
</dbReference>
<gene>
    <name evidence="1" type="ORF">KDA_36210</name>
</gene>
<proteinExistence type="predicted"/>
<evidence type="ECO:0000313" key="1">
    <source>
        <dbReference type="EMBL" id="GCE28137.1"/>
    </source>
</evidence>
<dbReference type="Proteomes" id="UP000287171">
    <property type="component" value="Unassembled WGS sequence"/>
</dbReference>
<dbReference type="RefSeq" id="WP_126628391.1">
    <property type="nucleotide sequence ID" value="NZ_BIFT01000001.1"/>
</dbReference>
<protein>
    <submittedName>
        <fullName evidence="1">Uncharacterized protein</fullName>
    </submittedName>
</protein>
<reference evidence="2" key="1">
    <citation type="submission" date="2018-12" db="EMBL/GenBank/DDBJ databases">
        <title>Tengunoibacter tsumagoiensis gen. nov., sp. nov., Dictyobacter kobayashii sp. nov., D. alpinus sp. nov., and D. joshuensis sp. nov. and description of Dictyobacteraceae fam. nov. within the order Ktedonobacterales isolated from Tengu-no-mugimeshi.</title>
        <authorList>
            <person name="Wang C.M."/>
            <person name="Zheng Y."/>
            <person name="Sakai Y."/>
            <person name="Toyoda A."/>
            <person name="Minakuchi Y."/>
            <person name="Abe K."/>
            <person name="Yokota A."/>
            <person name="Yabe S."/>
        </authorList>
    </citation>
    <scope>NUCLEOTIDE SEQUENCE [LARGE SCALE GENOMIC DNA]</scope>
    <source>
        <strain evidence="2">Uno16</strain>
    </source>
</reference>